<organism evidence="1">
    <name type="scientific">Medicago truncatula</name>
    <name type="common">Barrel medic</name>
    <name type="synonym">Medicago tribuloides</name>
    <dbReference type="NCBI Taxonomy" id="3880"/>
    <lineage>
        <taxon>Eukaryota</taxon>
        <taxon>Viridiplantae</taxon>
        <taxon>Streptophyta</taxon>
        <taxon>Embryophyta</taxon>
        <taxon>Tracheophyta</taxon>
        <taxon>Spermatophyta</taxon>
        <taxon>Magnoliopsida</taxon>
        <taxon>eudicotyledons</taxon>
        <taxon>Gunneridae</taxon>
        <taxon>Pentapetalae</taxon>
        <taxon>rosids</taxon>
        <taxon>fabids</taxon>
        <taxon>Fabales</taxon>
        <taxon>Fabaceae</taxon>
        <taxon>Papilionoideae</taxon>
        <taxon>50 kb inversion clade</taxon>
        <taxon>NPAAA clade</taxon>
        <taxon>Hologalegina</taxon>
        <taxon>IRL clade</taxon>
        <taxon>Trifolieae</taxon>
        <taxon>Medicago</taxon>
    </lineage>
</organism>
<dbReference type="EMBL" id="BT137939">
    <property type="protein sequence ID" value="AFK37734.1"/>
    <property type="molecule type" value="mRNA"/>
</dbReference>
<sequence length="87" mass="9917">MKMKTMIRKANNNVQLQGFLVKILDVHHIIQIRLLFNLSKCFTYRHPEGERTDSETGTKIKNDSAHGCAFATASGSLQHSRGSWRVF</sequence>
<evidence type="ECO:0000313" key="1">
    <source>
        <dbReference type="EMBL" id="AFK37734.1"/>
    </source>
</evidence>
<dbReference type="AlphaFoldDB" id="I3SBU2"/>
<name>I3SBU2_MEDTR</name>
<accession>I3SBU2</accession>
<proteinExistence type="evidence at transcript level"/>
<protein>
    <submittedName>
        <fullName evidence="1">Uncharacterized protein</fullName>
    </submittedName>
</protein>
<reference evidence="1" key="1">
    <citation type="submission" date="2012-05" db="EMBL/GenBank/DDBJ databases">
        <authorList>
            <person name="Krishnakumar V."/>
            <person name="Cheung F."/>
            <person name="Xiao Y."/>
            <person name="Chan A."/>
            <person name="Moskal W.A."/>
            <person name="Town C.D."/>
        </authorList>
    </citation>
    <scope>NUCLEOTIDE SEQUENCE</scope>
</reference>